<feature type="DNA-binding region" description="OmpR/PhoB-type" evidence="7">
    <location>
        <begin position="125"/>
        <end position="222"/>
    </location>
</feature>
<dbReference type="InterPro" id="IPR039420">
    <property type="entry name" value="WalR-like"/>
</dbReference>
<evidence type="ECO:0000256" key="6">
    <source>
        <dbReference type="PROSITE-ProRule" id="PRU00169"/>
    </source>
</evidence>
<keyword evidence="4 7" id="KW-0238">DNA-binding</keyword>
<dbReference type="PANTHER" id="PTHR48111">
    <property type="entry name" value="REGULATOR OF RPOS"/>
    <property type="match status" value="1"/>
</dbReference>
<proteinExistence type="predicted"/>
<evidence type="ECO:0000313" key="11">
    <source>
        <dbReference type="Proteomes" id="UP000294292"/>
    </source>
</evidence>
<dbReference type="GO" id="GO:0000976">
    <property type="term" value="F:transcription cis-regulatory region binding"/>
    <property type="evidence" value="ECO:0007669"/>
    <property type="project" value="TreeGrafter"/>
</dbReference>
<dbReference type="AlphaFoldDB" id="A0A4P6ZV72"/>
<dbReference type="KEGG" id="panc:E2636_03345"/>
<dbReference type="OrthoDB" id="9790442at2"/>
<keyword evidence="1 6" id="KW-0597">Phosphoprotein</keyword>
<evidence type="ECO:0000256" key="7">
    <source>
        <dbReference type="PROSITE-ProRule" id="PRU01091"/>
    </source>
</evidence>
<dbReference type="CDD" id="cd00383">
    <property type="entry name" value="trans_reg_C"/>
    <property type="match status" value="1"/>
</dbReference>
<gene>
    <name evidence="10" type="ORF">E2636_03345</name>
</gene>
<dbReference type="Gene3D" id="3.40.50.2300">
    <property type="match status" value="1"/>
</dbReference>
<dbReference type="InterPro" id="IPR001867">
    <property type="entry name" value="OmpR/PhoB-type_DNA-bd"/>
</dbReference>
<dbReference type="Gene3D" id="6.10.250.690">
    <property type="match status" value="1"/>
</dbReference>
<organism evidence="10 11">
    <name type="scientific">Paenisporosarcina antarctica</name>
    <dbReference type="NCBI Taxonomy" id="417367"/>
    <lineage>
        <taxon>Bacteria</taxon>
        <taxon>Bacillati</taxon>
        <taxon>Bacillota</taxon>
        <taxon>Bacilli</taxon>
        <taxon>Bacillales</taxon>
        <taxon>Caryophanaceae</taxon>
        <taxon>Paenisporosarcina</taxon>
    </lineage>
</organism>
<dbReference type="InterPro" id="IPR016032">
    <property type="entry name" value="Sig_transdc_resp-reg_C-effctor"/>
</dbReference>
<dbReference type="RefSeq" id="WP_134208978.1">
    <property type="nucleotide sequence ID" value="NZ_CP038015.1"/>
</dbReference>
<dbReference type="SMART" id="SM00448">
    <property type="entry name" value="REC"/>
    <property type="match status" value="1"/>
</dbReference>
<name>A0A4P6ZV72_9BACL</name>
<evidence type="ECO:0000256" key="5">
    <source>
        <dbReference type="ARBA" id="ARBA00023163"/>
    </source>
</evidence>
<evidence type="ECO:0000313" key="10">
    <source>
        <dbReference type="EMBL" id="QBP40241.1"/>
    </source>
</evidence>
<evidence type="ECO:0000256" key="2">
    <source>
        <dbReference type="ARBA" id="ARBA00023012"/>
    </source>
</evidence>
<sequence>MNILLAEDDLKLGRLLAHSLKKEFHQVDWVTDGQAAYDYSSSNLYDVIILDWMMPEMTGQEVCSMLRKENCPSSILMLTARDSVDDRVMGLDSGADDYVVKPFEFDELFARIRALARRSIKPLLEETIEVGPLLLIKSAHTLQVNNQPISLTHKEYLLMESLMTNAGHVLTRAQLINKIWGIDAEVFDNNLDVLVKLTRKKMREAHVEQMIKSVRNVGYQIG</sequence>
<dbReference type="GO" id="GO:0006355">
    <property type="term" value="P:regulation of DNA-templated transcription"/>
    <property type="evidence" value="ECO:0007669"/>
    <property type="project" value="InterPro"/>
</dbReference>
<dbReference type="GO" id="GO:0000156">
    <property type="term" value="F:phosphorelay response regulator activity"/>
    <property type="evidence" value="ECO:0007669"/>
    <property type="project" value="TreeGrafter"/>
</dbReference>
<dbReference type="InterPro" id="IPR036388">
    <property type="entry name" value="WH-like_DNA-bd_sf"/>
</dbReference>
<dbReference type="SUPFAM" id="SSF46894">
    <property type="entry name" value="C-terminal effector domain of the bipartite response regulators"/>
    <property type="match status" value="1"/>
</dbReference>
<dbReference type="CDD" id="cd17624">
    <property type="entry name" value="REC_OmpR_PmrA-like"/>
    <property type="match status" value="1"/>
</dbReference>
<dbReference type="InterPro" id="IPR001789">
    <property type="entry name" value="Sig_transdc_resp-reg_receiver"/>
</dbReference>
<dbReference type="Pfam" id="PF00486">
    <property type="entry name" value="Trans_reg_C"/>
    <property type="match status" value="1"/>
</dbReference>
<dbReference type="SMART" id="SM00862">
    <property type="entry name" value="Trans_reg_C"/>
    <property type="match status" value="1"/>
</dbReference>
<dbReference type="Proteomes" id="UP000294292">
    <property type="component" value="Chromosome"/>
</dbReference>
<evidence type="ECO:0000256" key="1">
    <source>
        <dbReference type="ARBA" id="ARBA00022553"/>
    </source>
</evidence>
<dbReference type="PROSITE" id="PS51755">
    <property type="entry name" value="OMPR_PHOB"/>
    <property type="match status" value="1"/>
</dbReference>
<dbReference type="PROSITE" id="PS50110">
    <property type="entry name" value="RESPONSE_REGULATORY"/>
    <property type="match status" value="1"/>
</dbReference>
<keyword evidence="11" id="KW-1185">Reference proteome</keyword>
<dbReference type="GO" id="GO:0032993">
    <property type="term" value="C:protein-DNA complex"/>
    <property type="evidence" value="ECO:0007669"/>
    <property type="project" value="TreeGrafter"/>
</dbReference>
<keyword evidence="3" id="KW-0805">Transcription regulation</keyword>
<reference evidence="10 11" key="1">
    <citation type="submission" date="2019-03" db="EMBL/GenBank/DDBJ databases">
        <title>Complete genome sequence of Paenisporosarcina antarctica CGMCC 1.6503T.</title>
        <authorList>
            <person name="Rong J.-C."/>
            <person name="Chi N.-Y."/>
            <person name="Zhang Q.-F."/>
        </authorList>
    </citation>
    <scope>NUCLEOTIDE SEQUENCE [LARGE SCALE GENOMIC DNA]</scope>
    <source>
        <strain evidence="10 11">CGMCC 1.6503</strain>
    </source>
</reference>
<evidence type="ECO:0000256" key="4">
    <source>
        <dbReference type="ARBA" id="ARBA00023125"/>
    </source>
</evidence>
<dbReference type="SUPFAM" id="SSF52172">
    <property type="entry name" value="CheY-like"/>
    <property type="match status" value="1"/>
</dbReference>
<accession>A0A4P6ZV72</accession>
<dbReference type="GO" id="GO:0005829">
    <property type="term" value="C:cytosol"/>
    <property type="evidence" value="ECO:0007669"/>
    <property type="project" value="TreeGrafter"/>
</dbReference>
<evidence type="ECO:0000256" key="3">
    <source>
        <dbReference type="ARBA" id="ARBA00023015"/>
    </source>
</evidence>
<dbReference type="EMBL" id="CP038015">
    <property type="protein sequence ID" value="QBP40241.1"/>
    <property type="molecule type" value="Genomic_DNA"/>
</dbReference>
<feature type="domain" description="Response regulatory" evidence="8">
    <location>
        <begin position="2"/>
        <end position="116"/>
    </location>
</feature>
<keyword evidence="2" id="KW-0902">Two-component regulatory system</keyword>
<protein>
    <submittedName>
        <fullName evidence="10">Response regulator transcription factor</fullName>
    </submittedName>
</protein>
<dbReference type="PANTHER" id="PTHR48111:SF15">
    <property type="entry name" value="OMPR SUBFAMILY"/>
    <property type="match status" value="1"/>
</dbReference>
<keyword evidence="5" id="KW-0804">Transcription</keyword>
<dbReference type="Gene3D" id="1.10.10.10">
    <property type="entry name" value="Winged helix-like DNA-binding domain superfamily/Winged helix DNA-binding domain"/>
    <property type="match status" value="1"/>
</dbReference>
<feature type="modified residue" description="4-aspartylphosphate" evidence="6">
    <location>
        <position position="51"/>
    </location>
</feature>
<feature type="domain" description="OmpR/PhoB-type" evidence="9">
    <location>
        <begin position="125"/>
        <end position="222"/>
    </location>
</feature>
<dbReference type="InterPro" id="IPR011006">
    <property type="entry name" value="CheY-like_superfamily"/>
</dbReference>
<evidence type="ECO:0000259" key="8">
    <source>
        <dbReference type="PROSITE" id="PS50110"/>
    </source>
</evidence>
<dbReference type="Pfam" id="PF00072">
    <property type="entry name" value="Response_reg"/>
    <property type="match status" value="1"/>
</dbReference>
<evidence type="ECO:0000259" key="9">
    <source>
        <dbReference type="PROSITE" id="PS51755"/>
    </source>
</evidence>